<gene>
    <name evidence="1" type="ORF">L613_011200000030</name>
</gene>
<protein>
    <recommendedName>
        <fullName evidence="3">HNH endonuclease</fullName>
    </recommendedName>
</protein>
<accession>A0A562E519</accession>
<keyword evidence="2" id="KW-1185">Reference proteome</keyword>
<dbReference type="AlphaFoldDB" id="A0A562E519"/>
<evidence type="ECO:0008006" key="3">
    <source>
        <dbReference type="Google" id="ProtNLM"/>
    </source>
</evidence>
<dbReference type="Proteomes" id="UP000321583">
    <property type="component" value="Unassembled WGS sequence"/>
</dbReference>
<comment type="caution">
    <text evidence="1">The sequence shown here is derived from an EMBL/GenBank/DDBJ whole genome shotgun (WGS) entry which is preliminary data.</text>
</comment>
<name>A0A562E519_9GAMM</name>
<organism evidence="1 2">
    <name type="scientific">Pseudoxanthomonas taiwanensis J19</name>
    <dbReference type="NCBI Taxonomy" id="935569"/>
    <lineage>
        <taxon>Bacteria</taxon>
        <taxon>Pseudomonadati</taxon>
        <taxon>Pseudomonadota</taxon>
        <taxon>Gammaproteobacteria</taxon>
        <taxon>Lysobacterales</taxon>
        <taxon>Lysobacteraceae</taxon>
        <taxon>Pseudoxanthomonas</taxon>
    </lineage>
</organism>
<reference evidence="1 2" key="1">
    <citation type="submission" date="2019-07" db="EMBL/GenBank/DDBJ databases">
        <title>Genome sequencing of lignin-degrading bacterial isolates.</title>
        <authorList>
            <person name="Gladden J."/>
        </authorList>
    </citation>
    <scope>NUCLEOTIDE SEQUENCE [LARGE SCALE GENOMIC DNA]</scope>
    <source>
        <strain evidence="1 2">J19</strain>
    </source>
</reference>
<evidence type="ECO:0000313" key="2">
    <source>
        <dbReference type="Proteomes" id="UP000321583"/>
    </source>
</evidence>
<evidence type="ECO:0000313" key="1">
    <source>
        <dbReference type="EMBL" id="TWH16794.1"/>
    </source>
</evidence>
<dbReference type="RefSeq" id="WP_028914977.1">
    <property type="nucleotide sequence ID" value="NZ_VLJS01000016.1"/>
</dbReference>
<dbReference type="EMBL" id="VLJS01000016">
    <property type="protein sequence ID" value="TWH16794.1"/>
    <property type="molecule type" value="Genomic_DNA"/>
</dbReference>
<dbReference type="OrthoDB" id="9816185at2"/>
<sequence>MLKPIHRVTCSPALAACQQLMRRFALWLCDPQVSGVSITQANLRSSMGSAIEGDWLWHLLAGKTGTKPLFDKAKRIADLSPAEKTGLQQWIQAVSALAQHFGPTPPAALPVAPPNQWRSQDEHWKAFKTLMVAFYEDGLRGGLPYAANGAPTTDVTLRVSYDQFVREFRAAHRLDSHPDAREACVLCGGPLVLPAVDHWLAKTTFPLLAVCADNLLPICGECNSAPQKGQKDVHTNGSFSDWFHPYLRHANGGIRLRYDDAALRVLVESNTQADSSKVQNLDKLLNLGERWTREFKAEYRRLHRELLQFKDCSNPQPSAEQLASRIREYKERLSDKEPNFEINLEVAEAFLIPARLQAIVTE</sequence>
<proteinExistence type="predicted"/>